<proteinExistence type="predicted"/>
<sequence length="158" mass="17158">MERLSLAFSKIVTVLSEEQLLGDNKSLHDSARYNPTSKGDASIVFASNLLMMRLHLFLSVEYGLGVAQQLFITTLNLRGDTGRKECTHVLHAAAVGAFGRRSPLAEHGVVQQVRDAEAVVAWALDSRVTDSAQGQLVHLPATRTLIHLDATPGVIMNN</sequence>
<organism evidence="1 2">
    <name type="scientific">Liparis tanakae</name>
    <name type="common">Tanaka's snailfish</name>
    <dbReference type="NCBI Taxonomy" id="230148"/>
    <lineage>
        <taxon>Eukaryota</taxon>
        <taxon>Metazoa</taxon>
        <taxon>Chordata</taxon>
        <taxon>Craniata</taxon>
        <taxon>Vertebrata</taxon>
        <taxon>Euteleostomi</taxon>
        <taxon>Actinopterygii</taxon>
        <taxon>Neopterygii</taxon>
        <taxon>Teleostei</taxon>
        <taxon>Neoteleostei</taxon>
        <taxon>Acanthomorphata</taxon>
        <taxon>Eupercaria</taxon>
        <taxon>Perciformes</taxon>
        <taxon>Cottioidei</taxon>
        <taxon>Cottales</taxon>
        <taxon>Liparidae</taxon>
        <taxon>Liparis</taxon>
    </lineage>
</organism>
<name>A0A4Z2J3N0_9TELE</name>
<protein>
    <submittedName>
        <fullName evidence="1">Uncharacterized protein</fullName>
    </submittedName>
</protein>
<reference evidence="1 2" key="1">
    <citation type="submission" date="2019-03" db="EMBL/GenBank/DDBJ databases">
        <title>First draft genome of Liparis tanakae, snailfish: a comprehensive survey of snailfish specific genes.</title>
        <authorList>
            <person name="Kim W."/>
            <person name="Song I."/>
            <person name="Jeong J.-H."/>
            <person name="Kim D."/>
            <person name="Kim S."/>
            <person name="Ryu S."/>
            <person name="Song J.Y."/>
            <person name="Lee S.K."/>
        </authorList>
    </citation>
    <scope>NUCLEOTIDE SEQUENCE [LARGE SCALE GENOMIC DNA]</scope>
    <source>
        <tissue evidence="1">Muscle</tissue>
    </source>
</reference>
<dbReference type="EMBL" id="SRLO01000024">
    <property type="protein sequence ID" value="TNN84806.1"/>
    <property type="molecule type" value="Genomic_DNA"/>
</dbReference>
<accession>A0A4Z2J3N0</accession>
<evidence type="ECO:0000313" key="2">
    <source>
        <dbReference type="Proteomes" id="UP000314294"/>
    </source>
</evidence>
<dbReference type="AlphaFoldDB" id="A0A4Z2J3N0"/>
<gene>
    <name evidence="1" type="ORF">EYF80_004851</name>
</gene>
<comment type="caution">
    <text evidence="1">The sequence shown here is derived from an EMBL/GenBank/DDBJ whole genome shotgun (WGS) entry which is preliminary data.</text>
</comment>
<keyword evidence="2" id="KW-1185">Reference proteome</keyword>
<dbReference type="Proteomes" id="UP000314294">
    <property type="component" value="Unassembled WGS sequence"/>
</dbReference>
<evidence type="ECO:0000313" key="1">
    <source>
        <dbReference type="EMBL" id="TNN84806.1"/>
    </source>
</evidence>